<keyword evidence="3 8" id="KW-0812">Transmembrane</keyword>
<protein>
    <submittedName>
        <fullName evidence="11">Amino acid transporter AVT1A-like</fullName>
    </submittedName>
</protein>
<feature type="domain" description="Amino acid transporter transmembrane" evidence="9">
    <location>
        <begin position="160"/>
        <end position="547"/>
    </location>
</feature>
<feature type="transmembrane region" description="Helical" evidence="8">
    <location>
        <begin position="188"/>
        <end position="210"/>
    </location>
</feature>
<evidence type="ECO:0000313" key="10">
    <source>
        <dbReference type="Proteomes" id="UP001652600"/>
    </source>
</evidence>
<feature type="transmembrane region" description="Helical" evidence="8">
    <location>
        <begin position="280"/>
        <end position="301"/>
    </location>
</feature>
<keyword evidence="6 8" id="KW-0472">Membrane</keyword>
<accession>A0ABM3KQ65</accession>
<organism evidence="10 11">
    <name type="scientific">Cucumis melo</name>
    <name type="common">Muskmelon</name>
    <dbReference type="NCBI Taxonomy" id="3656"/>
    <lineage>
        <taxon>Eukaryota</taxon>
        <taxon>Viridiplantae</taxon>
        <taxon>Streptophyta</taxon>
        <taxon>Embryophyta</taxon>
        <taxon>Tracheophyta</taxon>
        <taxon>Spermatophyta</taxon>
        <taxon>Magnoliopsida</taxon>
        <taxon>eudicotyledons</taxon>
        <taxon>Gunneridae</taxon>
        <taxon>Pentapetalae</taxon>
        <taxon>rosids</taxon>
        <taxon>fabids</taxon>
        <taxon>Cucurbitales</taxon>
        <taxon>Cucurbitaceae</taxon>
        <taxon>Benincaseae</taxon>
        <taxon>Cucumis</taxon>
    </lineage>
</organism>
<dbReference type="Pfam" id="PF01490">
    <property type="entry name" value="Aa_trans"/>
    <property type="match status" value="1"/>
</dbReference>
<feature type="transmembrane region" description="Helical" evidence="8">
    <location>
        <begin position="494"/>
        <end position="513"/>
    </location>
</feature>
<evidence type="ECO:0000256" key="3">
    <source>
        <dbReference type="ARBA" id="ARBA00022692"/>
    </source>
</evidence>
<evidence type="ECO:0000256" key="8">
    <source>
        <dbReference type="SAM" id="Phobius"/>
    </source>
</evidence>
<keyword evidence="4" id="KW-0029">Amino-acid transport</keyword>
<dbReference type="PANTHER" id="PTHR22950:SF701">
    <property type="entry name" value="AMINO ACID TRANSPORTER AVT1A-LIKE"/>
    <property type="match status" value="1"/>
</dbReference>
<feature type="transmembrane region" description="Helical" evidence="8">
    <location>
        <begin position="525"/>
        <end position="544"/>
    </location>
</feature>
<feature type="transmembrane region" description="Helical" evidence="8">
    <location>
        <begin position="468"/>
        <end position="488"/>
    </location>
</feature>
<keyword evidence="5 8" id="KW-1133">Transmembrane helix</keyword>
<reference evidence="11" key="1">
    <citation type="submission" date="2025-08" db="UniProtKB">
        <authorList>
            <consortium name="RefSeq"/>
        </authorList>
    </citation>
    <scope>IDENTIFICATION</scope>
    <source>
        <tissue evidence="11">Stem</tissue>
    </source>
</reference>
<evidence type="ECO:0000256" key="4">
    <source>
        <dbReference type="ARBA" id="ARBA00022970"/>
    </source>
</evidence>
<evidence type="ECO:0000256" key="5">
    <source>
        <dbReference type="ARBA" id="ARBA00022989"/>
    </source>
</evidence>
<evidence type="ECO:0000256" key="7">
    <source>
        <dbReference type="SAM" id="MobiDB-lite"/>
    </source>
</evidence>
<feature type="transmembrane region" description="Helical" evidence="8">
    <location>
        <begin position="428"/>
        <end position="448"/>
    </location>
</feature>
<dbReference type="PANTHER" id="PTHR22950">
    <property type="entry name" value="AMINO ACID TRANSPORTER"/>
    <property type="match status" value="1"/>
</dbReference>
<proteinExistence type="predicted"/>
<keyword evidence="10" id="KW-1185">Reference proteome</keyword>
<dbReference type="GeneID" id="103486886"/>
<feature type="transmembrane region" description="Helical" evidence="8">
    <location>
        <begin position="308"/>
        <end position="330"/>
    </location>
</feature>
<evidence type="ECO:0000256" key="1">
    <source>
        <dbReference type="ARBA" id="ARBA00004141"/>
    </source>
</evidence>
<feature type="transmembrane region" description="Helical" evidence="8">
    <location>
        <begin position="350"/>
        <end position="372"/>
    </location>
</feature>
<feature type="region of interest" description="Disordered" evidence="7">
    <location>
        <begin position="1"/>
        <end position="40"/>
    </location>
</feature>
<evidence type="ECO:0000259" key="9">
    <source>
        <dbReference type="Pfam" id="PF01490"/>
    </source>
</evidence>
<gene>
    <name evidence="11" type="primary">LOC103486886</name>
</gene>
<evidence type="ECO:0000256" key="6">
    <source>
        <dbReference type="ARBA" id="ARBA00023136"/>
    </source>
</evidence>
<feature type="transmembrane region" description="Helical" evidence="8">
    <location>
        <begin position="384"/>
        <end position="408"/>
    </location>
</feature>
<dbReference type="Proteomes" id="UP001652600">
    <property type="component" value="Chromosome 4"/>
</dbReference>
<comment type="subcellular location">
    <subcellularLocation>
        <location evidence="1">Membrane</location>
        <topology evidence="1">Multi-pass membrane protein</topology>
    </subcellularLocation>
</comment>
<evidence type="ECO:0000256" key="2">
    <source>
        <dbReference type="ARBA" id="ARBA00022448"/>
    </source>
</evidence>
<keyword evidence="2" id="KW-0813">Transport</keyword>
<sequence>MAQKKNNQDSEFFLDQPRYNDGQDEDEDEDDDVEMNNNGSLESRSVCSCDSFSDNGDDSTATVAAINKCVRRGCNSTSISQQWPQSFREATDSYAITTSPTFGILRIPNIIRSSFQNGIESRLLESDDINVEVDAKTPLLDNNLEYKISSSQQLSSPHGCTFSQTIFNGMNFMAGVGLLSTPYTVKEAGWGSLGVLLVFAFVCFFTAMLMKYCFEKTTSTQFNIITFPDLGEAAFGTFGRLFVSVLLYMELYCCCVEFIILEEDNLSSLFPNTWLNFGGIHLDSMHLFGIIAALLVLPTVWLRDLRWISYLSAGGVLATTVVILTIAYLGTIGGVGFHEAEAAELVNWNGIPFAIGAYGFCFSGHTLFPNLYHSMADKTKFTKALLICFVFCVLIYGGVAIMGFLMFGQSILSQITLNMPQHALASNVAKWTTVIVPLTKYALLMTPLAKSIEERLPNRLSNSYWCSVLIRTALVISSLCVALLLPFFGLVMALIGSLLCILIAIIIPASCFLKIMGREASKIQIISCKVVIVLGIIAAILGTYSSFSRLAHRSEIVKSMQSQVKF</sequence>
<evidence type="ECO:0000313" key="11">
    <source>
        <dbReference type="RefSeq" id="XP_050939922.1"/>
    </source>
</evidence>
<name>A0ABM3KQ65_CUCME</name>
<dbReference type="InterPro" id="IPR013057">
    <property type="entry name" value="AA_transpt_TM"/>
</dbReference>
<feature type="compositionally biased region" description="Acidic residues" evidence="7">
    <location>
        <begin position="22"/>
        <end position="34"/>
    </location>
</feature>
<dbReference type="RefSeq" id="XP_050939922.1">
    <property type="nucleotide sequence ID" value="XM_051083965.1"/>
</dbReference>